<evidence type="ECO:0000313" key="3">
    <source>
        <dbReference type="Proteomes" id="UP000839052"/>
    </source>
</evidence>
<name>A0ABM8YVW3_9PROT</name>
<reference evidence="2 3" key="1">
    <citation type="submission" date="2021-10" db="EMBL/GenBank/DDBJ databases">
        <authorList>
            <person name="Koch H."/>
        </authorList>
    </citation>
    <scope>NUCLEOTIDE SEQUENCE [LARGE SCALE GENOMIC DNA]</scope>
    <source>
        <strain evidence="2">6680</strain>
    </source>
</reference>
<protein>
    <submittedName>
        <fullName evidence="2">Uncharacterized protein</fullName>
    </submittedName>
</protein>
<organism evidence="2 3">
    <name type="scientific">Candidatus Nitrotoga arctica</name>
    <dbReference type="NCBI Taxonomy" id="453162"/>
    <lineage>
        <taxon>Bacteria</taxon>
        <taxon>Pseudomonadati</taxon>
        <taxon>Pseudomonadota</taxon>
        <taxon>Betaproteobacteria</taxon>
        <taxon>Nitrosomonadales</taxon>
        <taxon>Gallionellaceae</taxon>
        <taxon>Candidatus Nitrotoga</taxon>
    </lineage>
</organism>
<evidence type="ECO:0000256" key="1">
    <source>
        <dbReference type="SAM" id="MobiDB-lite"/>
    </source>
</evidence>
<keyword evidence="3" id="KW-1185">Reference proteome</keyword>
<gene>
    <name evidence="2" type="ORF">NTG6680_0334</name>
</gene>
<feature type="region of interest" description="Disordered" evidence="1">
    <location>
        <begin position="1"/>
        <end position="32"/>
    </location>
</feature>
<proteinExistence type="predicted"/>
<dbReference type="EMBL" id="OU912926">
    <property type="protein sequence ID" value="CAG9931587.1"/>
    <property type="molecule type" value="Genomic_DNA"/>
</dbReference>
<feature type="compositionally biased region" description="Polar residues" evidence="1">
    <location>
        <begin position="1"/>
        <end position="13"/>
    </location>
</feature>
<dbReference type="Proteomes" id="UP000839052">
    <property type="component" value="Chromosome"/>
</dbReference>
<sequence length="1181" mass="132525">MRNTVSRSNTKTSATRRIRNSHSASKPTTPLNRLRGAIGERKNWGCIHNALDSVKNDGSSRDFDRLYRLSAMSALTAVAIAAAKPIRKTSQIQSVTPLDTIGIYQEIAWVTTVLATNSKLIAKFVKLRNEYVVALSNGDYDAAEACLAKIDKDCGFSLWAVENRIAVATLSGGFERQKSYINSILSRERRTFVAFFASNIGERNESRVSKFSFETRLREKAKTWKIKSDQQTYIFFKLKGASSLTPLEAADILSFEAASSPIDLYETFLEIMIIIKDSLNRNNERVLMQLRKLGKIADHCLDNIKLLYSEDLPNSINIAEYLNAFLSGQYQKAVCLAEERLIEQPADPMTLLIAARLTAMGYPVSAGNNCFVDHLLSLLSAFLAHDKGSDEATQSLERIALNFRSLPISSSVNSLIQETSFDLLGDIATATAVRTQYNSLPVCLSLVDASRRKQLLNSQGFQDATWHYEIIAHLGTVNKVDELSSEARDYAYISFSRRNGKPSKAFSHLEQLANSKNLYLQQESSILRAWFLYDDGDIQGSILRTVNAAVSKPTLLRSLPLIKLFEHRGFRELKQLEREPCLSIGLFLYISLTRENTKDVALKVAWKQFHKVHGLVKPSELKARFSEFNSAELLFFLRNVCTQEIMELSSAFNSPADLDRERLQICIALSELDLDRTSDYDDEIIELTRRLSIEDGVQQVESSRVYVDLLGLQRWCHQNLNELFLRYLDYAGAGLQASAEDIERSIISIFKKTGLDVELLSFLDGYDISADSLLGELIEECAIRFLTLPRFGLDAFLGSRVRHGSLEGAFRSPLETRHLITKIDSSTNQYESNAYWLNSIDSTNAEQYASLNKVLNAFSLSIDTLLDIAISRYVHVRSADNPEGLITLWPSDKNARQQLLKAWLLSTKASLSKEATIEQLVEFCVTTFFWPELKNSLSVAAEFVTITLAGQIHTELCALATEVQRITPNHHGLVARINAAKSDIESAAAKVSKWFAPPQFTNIGSSYLLKTGIEIGITSLRHLRPQLDNHVEWDVDERANVLLHPTAFQTINDVAFLIFGNILKHSGFFDGHNTGEERPRIKIWLRWMDPDIVEVEVQNAISSVKDIAPIEANVNSAKEQIRLGQFDTVARQKNKTGLVRLASTLNYENSGDKIVDFGVIEGSSFRVMFAVPIYFLTGQPK</sequence>
<accession>A0ABM8YVW3</accession>
<evidence type="ECO:0000313" key="2">
    <source>
        <dbReference type="EMBL" id="CAG9931587.1"/>
    </source>
</evidence>
<feature type="compositionally biased region" description="Polar residues" evidence="1">
    <location>
        <begin position="21"/>
        <end position="31"/>
    </location>
</feature>